<comment type="similarity">
    <text evidence="1 6">Belongs to the sigma-70 factor family. ECF subfamily.</text>
</comment>
<dbReference type="InterPro" id="IPR000838">
    <property type="entry name" value="RNA_pol_sigma70_ECF_CS"/>
</dbReference>
<keyword evidence="5 6" id="KW-0804">Transcription</keyword>
<evidence type="ECO:0000256" key="5">
    <source>
        <dbReference type="ARBA" id="ARBA00023163"/>
    </source>
</evidence>
<dbReference type="InterPro" id="IPR037523">
    <property type="entry name" value="VOC_core"/>
</dbReference>
<evidence type="ECO:0000256" key="1">
    <source>
        <dbReference type="ARBA" id="ARBA00010641"/>
    </source>
</evidence>
<dbReference type="Gene3D" id="1.10.1740.10">
    <property type="match status" value="1"/>
</dbReference>
<dbReference type="PROSITE" id="PS01063">
    <property type="entry name" value="SIGMA70_ECF"/>
    <property type="match status" value="1"/>
</dbReference>
<dbReference type="EMBL" id="JBHSQV010000187">
    <property type="protein sequence ID" value="MFC5989090.1"/>
    <property type="molecule type" value="Genomic_DNA"/>
</dbReference>
<evidence type="ECO:0000259" key="7">
    <source>
        <dbReference type="PROSITE" id="PS51819"/>
    </source>
</evidence>
<gene>
    <name evidence="8" type="ORF">ACFPXP_22020</name>
</gene>
<keyword evidence="3 6" id="KW-0731">Sigma factor</keyword>
<sequence length="331" mass="38122">MTDFNETELVRKSSYGDQGAFTKLVRAYSNVIYGIAFSEVNDFHLAQDIAQEAFVKAWYKLDQLADTSKFGAWLIHITRNLCKDHFRKKKLHEQPLQEAEFIPDAVTLDDRMKLQFDIQEVWRAFDVLDEKYRTPTLMYYIGGYKAKEISLLLDVPLRTTETRIRRAKTLLKQELIELVEESVQHIKLGEEFVGKVKARIKNALQVRLVSNLSEAKTYYQEVLGFTVDDWGHAERDGVGFLLQQAQKPDDVRPNQMPAAERYSQDWPGPPTSWDTYAYSDYDGVQSLYEEFVSKGAVIAYPPQIEDMGNTKWKEFAVKDLDGYVIVFGGGN</sequence>
<dbReference type="InterPro" id="IPR013324">
    <property type="entry name" value="RNA_pol_sigma_r3/r4-like"/>
</dbReference>
<reference evidence="9" key="1">
    <citation type="journal article" date="2019" name="Int. J. Syst. Evol. Microbiol.">
        <title>The Global Catalogue of Microorganisms (GCM) 10K type strain sequencing project: providing services to taxonomists for standard genome sequencing and annotation.</title>
        <authorList>
            <consortium name="The Broad Institute Genomics Platform"/>
            <consortium name="The Broad Institute Genome Sequencing Center for Infectious Disease"/>
            <person name="Wu L."/>
            <person name="Ma J."/>
        </authorList>
    </citation>
    <scope>NUCLEOTIDE SEQUENCE [LARGE SCALE GENOMIC DNA]</scope>
    <source>
        <strain evidence="9">CCM 8749</strain>
    </source>
</reference>
<dbReference type="InterPro" id="IPR014284">
    <property type="entry name" value="RNA_pol_sigma-70_dom"/>
</dbReference>
<dbReference type="Proteomes" id="UP001596250">
    <property type="component" value="Unassembled WGS sequence"/>
</dbReference>
<dbReference type="CDD" id="cd06171">
    <property type="entry name" value="Sigma70_r4"/>
    <property type="match status" value="1"/>
</dbReference>
<evidence type="ECO:0000256" key="6">
    <source>
        <dbReference type="RuleBase" id="RU000716"/>
    </source>
</evidence>
<comment type="caution">
    <text evidence="8">The sequence shown here is derived from an EMBL/GenBank/DDBJ whole genome shotgun (WGS) entry which is preliminary data.</text>
</comment>
<keyword evidence="9" id="KW-1185">Reference proteome</keyword>
<dbReference type="InterPro" id="IPR013249">
    <property type="entry name" value="RNA_pol_sigma70_r4_t2"/>
</dbReference>
<keyword evidence="2 6" id="KW-0805">Transcription regulation</keyword>
<dbReference type="InterPro" id="IPR029068">
    <property type="entry name" value="Glyas_Bleomycin-R_OHBP_Dase"/>
</dbReference>
<feature type="domain" description="VOC" evidence="7">
    <location>
        <begin position="199"/>
        <end position="330"/>
    </location>
</feature>
<protein>
    <recommendedName>
        <fullName evidence="6">RNA polymerase sigma factor</fullName>
    </recommendedName>
</protein>
<dbReference type="InterPro" id="IPR036388">
    <property type="entry name" value="WH-like_DNA-bd_sf"/>
</dbReference>
<dbReference type="InterPro" id="IPR039425">
    <property type="entry name" value="RNA_pol_sigma-70-like"/>
</dbReference>
<dbReference type="SUPFAM" id="SSF88946">
    <property type="entry name" value="Sigma2 domain of RNA polymerase sigma factors"/>
    <property type="match status" value="1"/>
</dbReference>
<evidence type="ECO:0000256" key="3">
    <source>
        <dbReference type="ARBA" id="ARBA00023082"/>
    </source>
</evidence>
<evidence type="ECO:0000256" key="2">
    <source>
        <dbReference type="ARBA" id="ARBA00023015"/>
    </source>
</evidence>
<name>A0ABW1IVF0_9BACL</name>
<dbReference type="NCBIfam" id="TIGR02937">
    <property type="entry name" value="sigma70-ECF"/>
    <property type="match status" value="1"/>
</dbReference>
<dbReference type="PROSITE" id="PS51819">
    <property type="entry name" value="VOC"/>
    <property type="match status" value="1"/>
</dbReference>
<dbReference type="SUPFAM" id="SSF54593">
    <property type="entry name" value="Glyoxalase/Bleomycin resistance protein/Dihydroxybiphenyl dioxygenase"/>
    <property type="match status" value="1"/>
</dbReference>
<accession>A0ABW1IVF0</accession>
<dbReference type="Gene3D" id="3.10.180.10">
    <property type="entry name" value="2,3-Dihydroxybiphenyl 1,2-Dioxygenase, domain 1"/>
    <property type="match status" value="1"/>
</dbReference>
<dbReference type="Gene3D" id="1.10.10.10">
    <property type="entry name" value="Winged helix-like DNA-binding domain superfamily/Winged helix DNA-binding domain"/>
    <property type="match status" value="1"/>
</dbReference>
<evidence type="ECO:0000256" key="4">
    <source>
        <dbReference type="ARBA" id="ARBA00023125"/>
    </source>
</evidence>
<dbReference type="PANTHER" id="PTHR43133:SF51">
    <property type="entry name" value="RNA POLYMERASE SIGMA FACTOR"/>
    <property type="match status" value="1"/>
</dbReference>
<dbReference type="Pfam" id="PF08281">
    <property type="entry name" value="Sigma70_r4_2"/>
    <property type="match status" value="1"/>
</dbReference>
<organism evidence="8 9">
    <name type="scientific">Marinicrinis lubricantis</name>
    <dbReference type="NCBI Taxonomy" id="2086470"/>
    <lineage>
        <taxon>Bacteria</taxon>
        <taxon>Bacillati</taxon>
        <taxon>Bacillota</taxon>
        <taxon>Bacilli</taxon>
        <taxon>Bacillales</taxon>
        <taxon>Paenibacillaceae</taxon>
    </lineage>
</organism>
<dbReference type="Pfam" id="PF04542">
    <property type="entry name" value="Sigma70_r2"/>
    <property type="match status" value="1"/>
</dbReference>
<evidence type="ECO:0000313" key="8">
    <source>
        <dbReference type="EMBL" id="MFC5989090.1"/>
    </source>
</evidence>
<evidence type="ECO:0000313" key="9">
    <source>
        <dbReference type="Proteomes" id="UP001596250"/>
    </source>
</evidence>
<dbReference type="InterPro" id="IPR007627">
    <property type="entry name" value="RNA_pol_sigma70_r2"/>
</dbReference>
<dbReference type="InterPro" id="IPR013325">
    <property type="entry name" value="RNA_pol_sigma_r2"/>
</dbReference>
<dbReference type="PANTHER" id="PTHR43133">
    <property type="entry name" value="RNA POLYMERASE ECF-TYPE SIGMA FACTO"/>
    <property type="match status" value="1"/>
</dbReference>
<dbReference type="RefSeq" id="WP_379896649.1">
    <property type="nucleotide sequence ID" value="NZ_CBCSCT010000002.1"/>
</dbReference>
<proteinExistence type="inferred from homology"/>
<keyword evidence="4 6" id="KW-0238">DNA-binding</keyword>
<dbReference type="SUPFAM" id="SSF88659">
    <property type="entry name" value="Sigma3 and sigma4 domains of RNA polymerase sigma factors"/>
    <property type="match status" value="1"/>
</dbReference>